<evidence type="ECO:0008006" key="5">
    <source>
        <dbReference type="Google" id="ProtNLM"/>
    </source>
</evidence>
<gene>
    <name evidence="4" type="ORF">METZ01_LOCUS281553</name>
</gene>
<organism evidence="4">
    <name type="scientific">marine metagenome</name>
    <dbReference type="NCBI Taxonomy" id="408172"/>
    <lineage>
        <taxon>unclassified sequences</taxon>
        <taxon>metagenomes</taxon>
        <taxon>ecological metagenomes</taxon>
    </lineage>
</organism>
<dbReference type="AlphaFoldDB" id="A0A382KWK5"/>
<proteinExistence type="predicted"/>
<evidence type="ECO:0000313" key="4">
    <source>
        <dbReference type="EMBL" id="SVC28699.1"/>
    </source>
</evidence>
<evidence type="ECO:0000256" key="1">
    <source>
        <dbReference type="ARBA" id="ARBA00022729"/>
    </source>
</evidence>
<sequence>MNLFYIISSIKITKDLLLQKVFIVLNRGEIIVTTKNINYEPVLNWAKLPMGISFYGDCAAVATDSKDNVYVFNRGTDPVCVFDESGNFIRSFGHDEFDRPHGIEIDTEDNIYLVDDGPGNFVQKRDNDGKVIFTVGERGSAAPWQGGDMFNRPTDIAIHPKTGELFISDGYGNSRVHKLSPEGKHIKSWGVPGSGEGEFSLPHNISMIGDDKVIVADRENFRLQIFSTDGDYLDQWHLHHPMSVIQGKNGDNNLYIGEMGPPFVQTGVPGLGNRIVVLNPDGERITHFGNGLPG</sequence>
<feature type="non-terminal residue" evidence="4">
    <location>
        <position position="294"/>
    </location>
</feature>
<name>A0A382KWK5_9ZZZZ</name>
<evidence type="ECO:0000256" key="2">
    <source>
        <dbReference type="ARBA" id="ARBA00022737"/>
    </source>
</evidence>
<dbReference type="PROSITE" id="PS51125">
    <property type="entry name" value="NHL"/>
    <property type="match status" value="2"/>
</dbReference>
<dbReference type="Pfam" id="PF01436">
    <property type="entry name" value="NHL"/>
    <property type="match status" value="2"/>
</dbReference>
<keyword evidence="3" id="KW-0325">Glycoprotein</keyword>
<keyword evidence="2" id="KW-0677">Repeat</keyword>
<keyword evidence="1" id="KW-0732">Signal</keyword>
<dbReference type="InterPro" id="IPR011042">
    <property type="entry name" value="6-blade_b-propeller_TolB-like"/>
</dbReference>
<accession>A0A382KWK5</accession>
<reference evidence="4" key="1">
    <citation type="submission" date="2018-05" db="EMBL/GenBank/DDBJ databases">
        <authorList>
            <person name="Lanie J.A."/>
            <person name="Ng W.-L."/>
            <person name="Kazmierczak K.M."/>
            <person name="Andrzejewski T.M."/>
            <person name="Davidsen T.M."/>
            <person name="Wayne K.J."/>
            <person name="Tettelin H."/>
            <person name="Glass J.I."/>
            <person name="Rusch D."/>
            <person name="Podicherti R."/>
            <person name="Tsui H.-C.T."/>
            <person name="Winkler M.E."/>
        </authorList>
    </citation>
    <scope>NUCLEOTIDE SEQUENCE</scope>
</reference>
<evidence type="ECO:0000256" key="3">
    <source>
        <dbReference type="ARBA" id="ARBA00023180"/>
    </source>
</evidence>
<dbReference type="EMBL" id="UINC01083211">
    <property type="protein sequence ID" value="SVC28699.1"/>
    <property type="molecule type" value="Genomic_DNA"/>
</dbReference>
<protein>
    <recommendedName>
        <fullName evidence="5">Peptidylamidoglycolate lyase</fullName>
    </recommendedName>
</protein>
<dbReference type="PANTHER" id="PTHR10680:SF38">
    <property type="entry name" value="BLL1368 PROTEIN"/>
    <property type="match status" value="1"/>
</dbReference>
<dbReference type="PANTHER" id="PTHR10680">
    <property type="entry name" value="PEPTIDYL-GLYCINE ALPHA-AMIDATING MONOOXYGENASE"/>
    <property type="match status" value="1"/>
</dbReference>
<dbReference type="InterPro" id="IPR001258">
    <property type="entry name" value="NHL_repeat"/>
</dbReference>
<dbReference type="Gene3D" id="2.120.10.30">
    <property type="entry name" value="TolB, C-terminal domain"/>
    <property type="match status" value="1"/>
</dbReference>
<dbReference type="SUPFAM" id="SSF63829">
    <property type="entry name" value="Calcium-dependent phosphotriesterase"/>
    <property type="match status" value="1"/>
</dbReference>